<gene>
    <name evidence="2" type="ORF">JOC86_001868</name>
</gene>
<reference evidence="2 3" key="1">
    <citation type="submission" date="2021-01" db="EMBL/GenBank/DDBJ databases">
        <title>Genomic Encyclopedia of Type Strains, Phase IV (KMG-IV): sequencing the most valuable type-strain genomes for metagenomic binning, comparative biology and taxonomic classification.</title>
        <authorList>
            <person name="Goeker M."/>
        </authorList>
    </citation>
    <scope>NUCLEOTIDE SEQUENCE [LARGE SCALE GENOMIC DNA]</scope>
    <source>
        <strain evidence="2 3">DSM 24834</strain>
    </source>
</reference>
<evidence type="ECO:0000313" key="3">
    <source>
        <dbReference type="Proteomes" id="UP001646157"/>
    </source>
</evidence>
<comment type="caution">
    <text evidence="2">The sequence shown here is derived from an EMBL/GenBank/DDBJ whole genome shotgun (WGS) entry which is preliminary data.</text>
</comment>
<evidence type="ECO:0000313" key="2">
    <source>
        <dbReference type="EMBL" id="MBM7585326.1"/>
    </source>
</evidence>
<dbReference type="EMBL" id="JAFBDZ010000002">
    <property type="protein sequence ID" value="MBM7585326.1"/>
    <property type="molecule type" value="Genomic_DNA"/>
</dbReference>
<name>A0ABS2NCM3_9BACI</name>
<keyword evidence="1" id="KW-0472">Membrane</keyword>
<keyword evidence="3" id="KW-1185">Reference proteome</keyword>
<dbReference type="Proteomes" id="UP001646157">
    <property type="component" value="Unassembled WGS sequence"/>
</dbReference>
<dbReference type="RefSeq" id="WP_205170993.1">
    <property type="nucleotide sequence ID" value="NZ_JAFBDZ010000002.1"/>
</dbReference>
<feature type="transmembrane region" description="Helical" evidence="1">
    <location>
        <begin position="46"/>
        <end position="66"/>
    </location>
</feature>
<keyword evidence="1" id="KW-0812">Transmembrane</keyword>
<proteinExistence type="predicted"/>
<accession>A0ABS2NCM3</accession>
<evidence type="ECO:0000256" key="1">
    <source>
        <dbReference type="SAM" id="Phobius"/>
    </source>
</evidence>
<organism evidence="2 3">
    <name type="scientific">Rossellomorea pakistanensis</name>
    <dbReference type="NCBI Taxonomy" id="992288"/>
    <lineage>
        <taxon>Bacteria</taxon>
        <taxon>Bacillati</taxon>
        <taxon>Bacillota</taxon>
        <taxon>Bacilli</taxon>
        <taxon>Bacillales</taxon>
        <taxon>Bacillaceae</taxon>
        <taxon>Rossellomorea</taxon>
    </lineage>
</organism>
<protein>
    <submittedName>
        <fullName evidence="2">Uncharacterized protein</fullName>
    </submittedName>
</protein>
<feature type="transmembrane region" description="Helical" evidence="1">
    <location>
        <begin position="78"/>
        <end position="97"/>
    </location>
</feature>
<sequence length="217" mass="24629">MIKNTKLFCLALLFLIATMIVKFPFPHEAPFSDRIAGVLNIPNKSINGLNYGGIAAVLLLITSLFLLVKSIEKYHGRFVLLAIIIVLFFPSFIVNTYQKTMAKGIYAVSYERDLSKCHFKLSNESTLHGVCELSFVNHSKDDVQFAIEFYEKYDERIAMETLMNNNGSSVIKLRGNERKNVKIEKQIDVSQMENYIESGSTTDVNIKMKSGKKSRKL</sequence>
<keyword evidence="1" id="KW-1133">Transmembrane helix</keyword>